<sequence>MVDYSSIPDWLIAIVAQKPKFNMQFTEYEEKLVASRPDPKLPEDLQKLFDNNPEEFKKKCLLTSYSGVDNYRENFVIRKLLLLAYKKNILPEFGATSDEKDFISARRWYNFYHFIYNSIFIGAFGLLNFAYVLPRFSAIGLPLAIGSNASLYLSLMFLKDPFLHNSKIKARIAQYRVADKYKEILLKYHQENRLLYRFHPRAVFPPNPLNKEEKLYDRVNLFWKALNTDPSDLENQQKTSLLRYKSEKNL</sequence>
<feature type="transmembrane region" description="Helical" evidence="1">
    <location>
        <begin position="114"/>
        <end position="133"/>
    </location>
</feature>
<comment type="caution">
    <text evidence="2">The sequence shown here is derived from an EMBL/GenBank/DDBJ whole genome shotgun (WGS) entry which is preliminary data.</text>
</comment>
<evidence type="ECO:0000313" key="2">
    <source>
        <dbReference type="EMBL" id="CAG9318562.1"/>
    </source>
</evidence>
<proteinExistence type="predicted"/>
<accession>A0AAU9IUN8</accession>
<protein>
    <recommendedName>
        <fullName evidence="4">Transmembrane protein</fullName>
    </recommendedName>
</protein>
<keyword evidence="3" id="KW-1185">Reference proteome</keyword>
<evidence type="ECO:0008006" key="4">
    <source>
        <dbReference type="Google" id="ProtNLM"/>
    </source>
</evidence>
<name>A0AAU9IUN8_9CILI</name>
<feature type="transmembrane region" description="Helical" evidence="1">
    <location>
        <begin position="139"/>
        <end position="158"/>
    </location>
</feature>
<evidence type="ECO:0000256" key="1">
    <source>
        <dbReference type="SAM" id="Phobius"/>
    </source>
</evidence>
<organism evidence="2 3">
    <name type="scientific">Blepharisma stoltei</name>
    <dbReference type="NCBI Taxonomy" id="1481888"/>
    <lineage>
        <taxon>Eukaryota</taxon>
        <taxon>Sar</taxon>
        <taxon>Alveolata</taxon>
        <taxon>Ciliophora</taxon>
        <taxon>Postciliodesmatophora</taxon>
        <taxon>Heterotrichea</taxon>
        <taxon>Heterotrichida</taxon>
        <taxon>Blepharismidae</taxon>
        <taxon>Blepharisma</taxon>
    </lineage>
</organism>
<keyword evidence="1" id="KW-0472">Membrane</keyword>
<dbReference type="AlphaFoldDB" id="A0AAU9IUN8"/>
<dbReference type="EMBL" id="CAJZBQ010000020">
    <property type="protein sequence ID" value="CAG9318562.1"/>
    <property type="molecule type" value="Genomic_DNA"/>
</dbReference>
<dbReference type="Proteomes" id="UP001162131">
    <property type="component" value="Unassembled WGS sequence"/>
</dbReference>
<evidence type="ECO:0000313" key="3">
    <source>
        <dbReference type="Proteomes" id="UP001162131"/>
    </source>
</evidence>
<gene>
    <name evidence="2" type="ORF">BSTOLATCC_MIC21034</name>
</gene>
<keyword evidence="1" id="KW-0812">Transmembrane</keyword>
<keyword evidence="1" id="KW-1133">Transmembrane helix</keyword>
<reference evidence="2" key="1">
    <citation type="submission" date="2021-09" db="EMBL/GenBank/DDBJ databases">
        <authorList>
            <consortium name="AG Swart"/>
            <person name="Singh M."/>
            <person name="Singh A."/>
            <person name="Seah K."/>
            <person name="Emmerich C."/>
        </authorList>
    </citation>
    <scope>NUCLEOTIDE SEQUENCE</scope>
    <source>
        <strain evidence="2">ATCC30299</strain>
    </source>
</reference>